<reference evidence="4" key="2">
    <citation type="submission" date="2021-09" db="EMBL/GenBank/DDBJ databases">
        <authorList>
            <person name="Gilroy R."/>
        </authorList>
    </citation>
    <scope>NUCLEOTIDE SEQUENCE</scope>
    <source>
        <strain evidence="4">ChiHjej13B12-9602</strain>
    </source>
</reference>
<dbReference type="Pfam" id="PF08797">
    <property type="entry name" value="HIRAN"/>
    <property type="match status" value="1"/>
</dbReference>
<reference evidence="4" key="1">
    <citation type="journal article" date="2021" name="PeerJ">
        <title>Extensive microbial diversity within the chicken gut microbiome revealed by metagenomics and culture.</title>
        <authorList>
            <person name="Gilroy R."/>
            <person name="Ravi A."/>
            <person name="Getino M."/>
            <person name="Pursley I."/>
            <person name="Horton D.L."/>
            <person name="Alikhan N.F."/>
            <person name="Baker D."/>
            <person name="Gharbi K."/>
            <person name="Hall N."/>
            <person name="Watson M."/>
            <person name="Adriaenssens E.M."/>
            <person name="Foster-Nyarko E."/>
            <person name="Jarju S."/>
            <person name="Secka A."/>
            <person name="Antonio M."/>
            <person name="Oren A."/>
            <person name="Chaudhuri R.R."/>
            <person name="La Ragione R."/>
            <person name="Hildebrand F."/>
            <person name="Pallen M.J."/>
        </authorList>
    </citation>
    <scope>NUCLEOTIDE SEQUENCE</scope>
    <source>
        <strain evidence="4">ChiHjej13B12-9602</strain>
    </source>
</reference>
<proteinExistence type="predicted"/>
<dbReference type="RefSeq" id="WP_273188992.1">
    <property type="nucleotide sequence ID" value="NZ_DYUZ01000008.1"/>
</dbReference>
<dbReference type="GO" id="GO:0016818">
    <property type="term" value="F:hydrolase activity, acting on acid anhydrides, in phosphorus-containing anhydrides"/>
    <property type="evidence" value="ECO:0007669"/>
    <property type="project" value="InterPro"/>
</dbReference>
<evidence type="ECO:0000256" key="2">
    <source>
        <dbReference type="ARBA" id="ARBA00022801"/>
    </source>
</evidence>
<accession>A0A921IVA2</accession>
<evidence type="ECO:0000256" key="1">
    <source>
        <dbReference type="ARBA" id="ARBA00022723"/>
    </source>
</evidence>
<organism evidence="4 5">
    <name type="scientific">Enorma phocaeensis</name>
    <dbReference type="NCBI Taxonomy" id="1871019"/>
    <lineage>
        <taxon>Bacteria</taxon>
        <taxon>Bacillati</taxon>
        <taxon>Actinomycetota</taxon>
        <taxon>Coriobacteriia</taxon>
        <taxon>Coriobacteriales</taxon>
        <taxon>Coriobacteriaceae</taxon>
        <taxon>Enorma</taxon>
    </lineage>
</organism>
<protein>
    <submittedName>
        <fullName evidence="4">HIRAN domain-containing protein</fullName>
    </submittedName>
</protein>
<evidence type="ECO:0000313" key="4">
    <source>
        <dbReference type="EMBL" id="HJG36690.1"/>
    </source>
</evidence>
<feature type="domain" description="HIRAN" evidence="3">
    <location>
        <begin position="8"/>
        <end position="106"/>
    </location>
</feature>
<dbReference type="Gene3D" id="3.30.70.2330">
    <property type="match status" value="1"/>
</dbReference>
<name>A0A921IVA2_9ACTN</name>
<dbReference type="GO" id="GO:0003676">
    <property type="term" value="F:nucleic acid binding"/>
    <property type="evidence" value="ECO:0007669"/>
    <property type="project" value="InterPro"/>
</dbReference>
<gene>
    <name evidence="4" type="ORF">K8V70_02335</name>
</gene>
<keyword evidence="1" id="KW-0479">Metal-binding</keyword>
<dbReference type="InterPro" id="IPR014905">
    <property type="entry name" value="HIRAN"/>
</dbReference>
<dbReference type="AlphaFoldDB" id="A0A921IVA2"/>
<evidence type="ECO:0000259" key="3">
    <source>
        <dbReference type="SMART" id="SM00910"/>
    </source>
</evidence>
<keyword evidence="2" id="KW-0378">Hydrolase</keyword>
<comment type="caution">
    <text evidence="4">The sequence shown here is derived from an EMBL/GenBank/DDBJ whole genome shotgun (WGS) entry which is preliminary data.</text>
</comment>
<dbReference type="GO" id="GO:0008270">
    <property type="term" value="F:zinc ion binding"/>
    <property type="evidence" value="ECO:0007669"/>
    <property type="project" value="InterPro"/>
</dbReference>
<dbReference type="SMART" id="SM00910">
    <property type="entry name" value="HIRAN"/>
    <property type="match status" value="1"/>
</dbReference>
<evidence type="ECO:0000313" key="5">
    <source>
        <dbReference type="Proteomes" id="UP000753256"/>
    </source>
</evidence>
<dbReference type="Proteomes" id="UP000753256">
    <property type="component" value="Unassembled WGS sequence"/>
</dbReference>
<dbReference type="EMBL" id="DYUZ01000008">
    <property type="protein sequence ID" value="HJG36690.1"/>
    <property type="molecule type" value="Genomic_DNA"/>
</dbReference>
<sequence>MYEPSRNIMSFHIAGFQFWDGALVLDQLKVGTQLRLVPEFDNPHDPCAVAIYFGETKLGFVPSDENGLISQLLFYGHNGILECRVLQVAAERSPWHQVRAGVYLVDAR</sequence>